<dbReference type="EMBL" id="FQUO01000002">
    <property type="protein sequence ID" value="SHE61372.1"/>
    <property type="molecule type" value="Genomic_DNA"/>
</dbReference>
<name>A0A1M4UXH0_9BACT</name>
<evidence type="ECO:0000256" key="2">
    <source>
        <dbReference type="ARBA" id="ARBA00023002"/>
    </source>
</evidence>
<dbReference type="Pfam" id="PF05222">
    <property type="entry name" value="AlaDh_PNT_N"/>
    <property type="match status" value="1"/>
</dbReference>
<evidence type="ECO:0000256" key="3">
    <source>
        <dbReference type="ARBA" id="ARBA00023027"/>
    </source>
</evidence>
<keyword evidence="8" id="KW-1185">Reference proteome</keyword>
<dbReference type="CDD" id="cd05199">
    <property type="entry name" value="SDH_like"/>
    <property type="match status" value="1"/>
</dbReference>
<proteinExistence type="inferred from homology"/>
<keyword evidence="3 5" id="KW-0520">NAD</keyword>
<evidence type="ECO:0000313" key="8">
    <source>
        <dbReference type="Proteomes" id="UP000184368"/>
    </source>
</evidence>
<keyword evidence="2" id="KW-0560">Oxidoreductase</keyword>
<protein>
    <submittedName>
        <fullName evidence="7">Alanine dehydrogenase</fullName>
    </submittedName>
</protein>
<organism evidence="7 8">
    <name type="scientific">Cnuella takakiae</name>
    <dbReference type="NCBI Taxonomy" id="1302690"/>
    <lineage>
        <taxon>Bacteria</taxon>
        <taxon>Pseudomonadati</taxon>
        <taxon>Bacteroidota</taxon>
        <taxon>Chitinophagia</taxon>
        <taxon>Chitinophagales</taxon>
        <taxon>Chitinophagaceae</taxon>
        <taxon>Cnuella</taxon>
    </lineage>
</organism>
<dbReference type="SUPFAM" id="SSF52283">
    <property type="entry name" value="Formate/glycerate dehydrogenase catalytic domain-like"/>
    <property type="match status" value="1"/>
</dbReference>
<reference evidence="7 8" key="1">
    <citation type="submission" date="2016-11" db="EMBL/GenBank/DDBJ databases">
        <authorList>
            <person name="Jaros S."/>
            <person name="Januszkiewicz K."/>
            <person name="Wedrychowicz H."/>
        </authorList>
    </citation>
    <scope>NUCLEOTIDE SEQUENCE [LARGE SCALE GENOMIC DNA]</scope>
    <source>
        <strain evidence="7 8">DSM 26897</strain>
    </source>
</reference>
<feature type="binding site" evidence="5">
    <location>
        <position position="227"/>
    </location>
    <ligand>
        <name>NAD(+)</name>
        <dbReference type="ChEBI" id="CHEBI:57540"/>
    </ligand>
</feature>
<dbReference type="InterPro" id="IPR027281">
    <property type="entry name" value="Lys1"/>
</dbReference>
<dbReference type="AlphaFoldDB" id="A0A1M4UXH0"/>
<feature type="binding site" evidence="5">
    <location>
        <position position="268"/>
    </location>
    <ligand>
        <name>NAD(+)</name>
        <dbReference type="ChEBI" id="CHEBI:57540"/>
    </ligand>
</feature>
<gene>
    <name evidence="7" type="ORF">SAMN05444008_10277</name>
</gene>
<dbReference type="Proteomes" id="UP000184368">
    <property type="component" value="Unassembled WGS sequence"/>
</dbReference>
<accession>A0A1M4UXH0</accession>
<feature type="active site" description="Proton donor" evidence="4">
    <location>
        <position position="91"/>
    </location>
</feature>
<dbReference type="PANTHER" id="PTHR11133">
    <property type="entry name" value="SACCHAROPINE DEHYDROGENASE"/>
    <property type="match status" value="1"/>
</dbReference>
<comment type="similarity">
    <text evidence="1">Belongs to the AlaDH/PNT family.</text>
</comment>
<evidence type="ECO:0000256" key="5">
    <source>
        <dbReference type="PIRSR" id="PIRSR018250-3"/>
    </source>
</evidence>
<dbReference type="STRING" id="1302690.BUE76_13315"/>
<dbReference type="GO" id="GO:0019878">
    <property type="term" value="P:lysine biosynthetic process via aminoadipic acid"/>
    <property type="evidence" value="ECO:0007669"/>
    <property type="project" value="TreeGrafter"/>
</dbReference>
<dbReference type="SMART" id="SM01003">
    <property type="entry name" value="AlaDh_PNT_N"/>
    <property type="match status" value="1"/>
</dbReference>
<evidence type="ECO:0000259" key="6">
    <source>
        <dbReference type="SMART" id="SM01003"/>
    </source>
</evidence>
<dbReference type="InterPro" id="IPR007886">
    <property type="entry name" value="AlaDH/PNT_N"/>
</dbReference>
<dbReference type="PANTHER" id="PTHR11133:SF23">
    <property type="entry name" value="SACCHAROPINE DEHYDROGENASE [NAD(+), L-LYSINE-FORMING]"/>
    <property type="match status" value="1"/>
</dbReference>
<feature type="active site" description="Proton acceptor" evidence="4">
    <location>
        <position position="73"/>
    </location>
</feature>
<dbReference type="GO" id="GO:0005737">
    <property type="term" value="C:cytoplasm"/>
    <property type="evidence" value="ECO:0007669"/>
    <property type="project" value="TreeGrafter"/>
</dbReference>
<dbReference type="InterPro" id="IPR051168">
    <property type="entry name" value="AASS"/>
</dbReference>
<dbReference type="OrthoDB" id="1141481at2"/>
<dbReference type="GO" id="GO:0004754">
    <property type="term" value="F:saccharopine dehydrogenase (NAD+, L-lysine-forming) activity"/>
    <property type="evidence" value="ECO:0007669"/>
    <property type="project" value="InterPro"/>
</dbReference>
<dbReference type="RefSeq" id="WP_083596327.1">
    <property type="nucleotide sequence ID" value="NZ_FQUO01000002.1"/>
</dbReference>
<evidence type="ECO:0000313" key="7">
    <source>
        <dbReference type="EMBL" id="SHE61372.1"/>
    </source>
</evidence>
<dbReference type="Gene3D" id="3.40.50.720">
    <property type="entry name" value="NAD(P)-binding Rossmann-like Domain"/>
    <property type="match status" value="2"/>
</dbReference>
<feature type="binding site" evidence="5">
    <location>
        <begin position="187"/>
        <end position="188"/>
    </location>
    <ligand>
        <name>NAD(+)</name>
        <dbReference type="ChEBI" id="CHEBI:57540"/>
    </ligand>
</feature>
<evidence type="ECO:0000256" key="1">
    <source>
        <dbReference type="ARBA" id="ARBA00005689"/>
    </source>
</evidence>
<evidence type="ECO:0000256" key="4">
    <source>
        <dbReference type="PIRSR" id="PIRSR018250-1"/>
    </source>
</evidence>
<sequence>MITLGLIREGKVPADNRVALTPGQCKMLQKQFPQLTIKVQTCPTRCYTDKEYRMAGIEVVEDLSDCAILLGIKEVPVNQLLAEKTYLFFSHTKKKQAHNQVLLQTILKQHITLIDFECLEHSDGQRIIGFGFFAGVVGAHNGMMAYGNRTGSYQLERVFKQKSFRKLIHAYFGLKLPNIKIGVTGSGRVAHGIVEVMNLMGIIEVEKEEYRSRSFEYPVYVQLKGADLYAHKEEGSYNRDHFHEHPEQYRCLFPLYTSHTDILLNGVYWDQNLPRLFERESIQDSDFRISVISDITDDENGSVPINLGDQSIADPVYGVSRSNLEKTKPYQPGSIDVVAVGNLPNELPRDASRYFGEQLIKFVLPELLDGGSDIIDRATIVRNGVLTPAFAYLHDYATAGSITA</sequence>
<feature type="domain" description="Alanine dehydrogenase/pyridine nucleotide transhydrogenase N-terminal" evidence="6">
    <location>
        <begin position="5"/>
        <end position="137"/>
    </location>
</feature>
<dbReference type="PIRSF" id="PIRSF018250">
    <property type="entry name" value="Saccharopine_DH_Lys"/>
    <property type="match status" value="1"/>
</dbReference>